<dbReference type="InterPro" id="IPR011008">
    <property type="entry name" value="Dimeric_a/b-barrel"/>
</dbReference>
<keyword evidence="3" id="KW-1185">Reference proteome</keyword>
<accession>A0A506UKK5</accession>
<gene>
    <name evidence="2" type="ORF">E3202_04405</name>
</gene>
<dbReference type="OrthoDB" id="121980at2"/>
<feature type="domain" description="Muconolactone isomerase" evidence="1">
    <location>
        <begin position="15"/>
        <end position="76"/>
    </location>
</feature>
<evidence type="ECO:0000313" key="2">
    <source>
        <dbReference type="EMBL" id="TPW33845.1"/>
    </source>
</evidence>
<dbReference type="RefSeq" id="WP_141452079.1">
    <property type="nucleotide sequence ID" value="NZ_SORY01000002.1"/>
</dbReference>
<dbReference type="SUPFAM" id="SSF54909">
    <property type="entry name" value="Dimeric alpha+beta barrel"/>
    <property type="match status" value="1"/>
</dbReference>
<evidence type="ECO:0000313" key="3">
    <source>
        <dbReference type="Proteomes" id="UP000315037"/>
    </source>
</evidence>
<dbReference type="Proteomes" id="UP000315037">
    <property type="component" value="Unassembled WGS sequence"/>
</dbReference>
<proteinExistence type="predicted"/>
<dbReference type="AlphaFoldDB" id="A0A506UKK5"/>
<comment type="caution">
    <text evidence="2">The sequence shown here is derived from an EMBL/GenBank/DDBJ whole genome shotgun (WGS) entry which is preliminary data.</text>
</comment>
<sequence length="98" mass="11021">MSKQFLTVSKRNTDRFTPEDFAAQSGREAERARALYMEGFIRQIWHRAEGNGACLLVEADSREEVEQKLASLPMVAKGMLTVEQIIELAPYKGFGNAL</sequence>
<dbReference type="Gene3D" id="3.30.70.1060">
    <property type="entry name" value="Dimeric alpha+beta barrel"/>
    <property type="match status" value="1"/>
</dbReference>
<name>A0A506UKK5_9PROT</name>
<dbReference type="EMBL" id="SORZ01000002">
    <property type="protein sequence ID" value="TPW33845.1"/>
    <property type="molecule type" value="Genomic_DNA"/>
</dbReference>
<reference evidence="2 3" key="1">
    <citation type="submission" date="2019-03" db="EMBL/GenBank/DDBJ databases">
        <title>The complete genome sequence of Neokomagataea sp. Jb2 NBRC113641.</title>
        <authorList>
            <person name="Chua K.-O."/>
            <person name="Chan K.-G."/>
            <person name="See-Too W.-S."/>
        </authorList>
    </citation>
    <scope>NUCLEOTIDE SEQUENCE [LARGE SCALE GENOMIC DNA]</scope>
    <source>
        <strain evidence="2 3">Jb2</strain>
    </source>
</reference>
<evidence type="ECO:0000259" key="1">
    <source>
        <dbReference type="Pfam" id="PF02426"/>
    </source>
</evidence>
<dbReference type="InterPro" id="IPR026029">
    <property type="entry name" value="MLI_dom"/>
</dbReference>
<organism evidence="2 3">
    <name type="scientific">Oecophyllibacter saccharovorans</name>
    <dbReference type="NCBI Taxonomy" id="2558360"/>
    <lineage>
        <taxon>Bacteria</taxon>
        <taxon>Pseudomonadati</taxon>
        <taxon>Pseudomonadota</taxon>
        <taxon>Alphaproteobacteria</taxon>
        <taxon>Acetobacterales</taxon>
        <taxon>Acetobacteraceae</taxon>
        <taxon>Oecophyllibacter</taxon>
    </lineage>
</organism>
<dbReference type="Pfam" id="PF02426">
    <property type="entry name" value="MIase"/>
    <property type="match status" value="1"/>
</dbReference>
<protein>
    <recommendedName>
        <fullName evidence="1">Muconolactone isomerase domain-containing protein</fullName>
    </recommendedName>
</protein>